<dbReference type="AlphaFoldDB" id="A0A8H4X3E3"/>
<dbReference type="EMBL" id="JABFAI010000021">
    <property type="protein sequence ID" value="KAF4960482.1"/>
    <property type="molecule type" value="Genomic_DNA"/>
</dbReference>
<feature type="domain" description="Rhodopsin" evidence="7">
    <location>
        <begin position="2"/>
        <end position="113"/>
    </location>
</feature>
<reference evidence="8" key="1">
    <citation type="journal article" date="2020" name="BMC Genomics">
        <title>Correction to: Identification and distribution of gene clusters required for synthesis of sphingolipid metabolism inhibitors in diverse species of the filamentous fungus Fusarium.</title>
        <authorList>
            <person name="Kim H.S."/>
            <person name="Lohmar J.M."/>
            <person name="Busman M."/>
            <person name="Brown D.W."/>
            <person name="Naumann T.A."/>
            <person name="Divon H.H."/>
            <person name="Lysoe E."/>
            <person name="Uhlig S."/>
            <person name="Proctor R.H."/>
        </authorList>
    </citation>
    <scope>NUCLEOTIDE SEQUENCE</scope>
    <source>
        <strain evidence="8">NRRL 45417</strain>
    </source>
</reference>
<evidence type="ECO:0000256" key="6">
    <source>
        <dbReference type="SAM" id="Phobius"/>
    </source>
</evidence>
<proteinExistence type="inferred from homology"/>
<evidence type="ECO:0000256" key="3">
    <source>
        <dbReference type="ARBA" id="ARBA00022989"/>
    </source>
</evidence>
<dbReference type="GO" id="GO:0016020">
    <property type="term" value="C:membrane"/>
    <property type="evidence" value="ECO:0007669"/>
    <property type="project" value="UniProtKB-SubCell"/>
</dbReference>
<evidence type="ECO:0000256" key="4">
    <source>
        <dbReference type="ARBA" id="ARBA00023136"/>
    </source>
</evidence>
<feature type="transmembrane region" description="Helical" evidence="6">
    <location>
        <begin position="64"/>
        <end position="88"/>
    </location>
</feature>
<sequence length="151" mass="17102">MTFLLLYYKIVTLSYWRSAYLGAIMVVVLWNICQILIFFLQCAPLVAFWNRNLRVKCVTKRLELAYVCAGINILTDIAVAILPLPVVWRLNLRRSQKIALSAVFELGCFACYCTDKMGGNVVVSYMGYRQATALGFGRGHFCAGLRVYPNI</sequence>
<evidence type="ECO:0000313" key="8">
    <source>
        <dbReference type="EMBL" id="KAF4960482.1"/>
    </source>
</evidence>
<dbReference type="InterPro" id="IPR049326">
    <property type="entry name" value="Rhodopsin_dom_fungi"/>
</dbReference>
<accession>A0A8H4X3E3</accession>
<keyword evidence="9" id="KW-1185">Reference proteome</keyword>
<keyword evidence="4 6" id="KW-0472">Membrane</keyword>
<evidence type="ECO:0000256" key="2">
    <source>
        <dbReference type="ARBA" id="ARBA00022692"/>
    </source>
</evidence>
<comment type="caution">
    <text evidence="8">The sequence shown here is derived from an EMBL/GenBank/DDBJ whole genome shotgun (WGS) entry which is preliminary data.</text>
</comment>
<keyword evidence="3 6" id="KW-1133">Transmembrane helix</keyword>
<name>A0A8H4X3E3_9HYPO</name>
<gene>
    <name evidence="8" type="ORF">FGADI_924</name>
</gene>
<dbReference type="Pfam" id="PF20684">
    <property type="entry name" value="Fung_rhodopsin"/>
    <property type="match status" value="1"/>
</dbReference>
<dbReference type="OrthoDB" id="10017208at2759"/>
<protein>
    <recommendedName>
        <fullName evidence="7">Rhodopsin domain-containing protein</fullName>
    </recommendedName>
</protein>
<evidence type="ECO:0000259" key="7">
    <source>
        <dbReference type="Pfam" id="PF20684"/>
    </source>
</evidence>
<dbReference type="PANTHER" id="PTHR33048:SF47">
    <property type="entry name" value="INTEGRAL MEMBRANE PROTEIN-RELATED"/>
    <property type="match status" value="1"/>
</dbReference>
<feature type="transmembrane region" description="Helical" evidence="6">
    <location>
        <begin position="20"/>
        <end position="43"/>
    </location>
</feature>
<evidence type="ECO:0000256" key="5">
    <source>
        <dbReference type="ARBA" id="ARBA00038359"/>
    </source>
</evidence>
<comment type="similarity">
    <text evidence="5">Belongs to the SAT4 family.</text>
</comment>
<reference evidence="8" key="2">
    <citation type="submission" date="2020-05" db="EMBL/GenBank/DDBJ databases">
        <authorList>
            <person name="Kim H.-S."/>
            <person name="Proctor R.H."/>
            <person name="Brown D.W."/>
        </authorList>
    </citation>
    <scope>NUCLEOTIDE SEQUENCE</scope>
    <source>
        <strain evidence="8">NRRL 45417</strain>
    </source>
</reference>
<keyword evidence="2 6" id="KW-0812">Transmembrane</keyword>
<evidence type="ECO:0000313" key="9">
    <source>
        <dbReference type="Proteomes" id="UP000604273"/>
    </source>
</evidence>
<dbReference type="Proteomes" id="UP000604273">
    <property type="component" value="Unassembled WGS sequence"/>
</dbReference>
<organism evidence="8 9">
    <name type="scientific">Fusarium gaditjirri</name>
    <dbReference type="NCBI Taxonomy" id="282569"/>
    <lineage>
        <taxon>Eukaryota</taxon>
        <taxon>Fungi</taxon>
        <taxon>Dikarya</taxon>
        <taxon>Ascomycota</taxon>
        <taxon>Pezizomycotina</taxon>
        <taxon>Sordariomycetes</taxon>
        <taxon>Hypocreomycetidae</taxon>
        <taxon>Hypocreales</taxon>
        <taxon>Nectriaceae</taxon>
        <taxon>Fusarium</taxon>
        <taxon>Fusarium nisikadoi species complex</taxon>
    </lineage>
</organism>
<dbReference type="InterPro" id="IPR052337">
    <property type="entry name" value="SAT4-like"/>
</dbReference>
<evidence type="ECO:0000256" key="1">
    <source>
        <dbReference type="ARBA" id="ARBA00004141"/>
    </source>
</evidence>
<comment type="subcellular location">
    <subcellularLocation>
        <location evidence="1">Membrane</location>
        <topology evidence="1">Multi-pass membrane protein</topology>
    </subcellularLocation>
</comment>
<dbReference type="PANTHER" id="PTHR33048">
    <property type="entry name" value="PTH11-LIKE INTEGRAL MEMBRANE PROTEIN (AFU_ORTHOLOGUE AFUA_5G11245)"/>
    <property type="match status" value="1"/>
</dbReference>